<reference evidence="2" key="1">
    <citation type="submission" date="2013-02" db="EMBL/GenBank/DDBJ databases">
        <authorList>
            <person name="Hughes D."/>
        </authorList>
    </citation>
    <scope>NUCLEOTIDE SEQUENCE</scope>
    <source>
        <strain>Durham</strain>
        <strain evidence="2">NC isolate 2 -- Noor lab</strain>
    </source>
</reference>
<accession>T1H4P8</accession>
<evidence type="ECO:0000313" key="2">
    <source>
        <dbReference type="Proteomes" id="UP000015102"/>
    </source>
</evidence>
<dbReference type="HOGENOM" id="CLU_2102975_0_0_1"/>
<keyword evidence="2" id="KW-1185">Reference proteome</keyword>
<reference evidence="1" key="2">
    <citation type="submission" date="2015-06" db="UniProtKB">
        <authorList>
            <consortium name="EnsemblMetazoa"/>
        </authorList>
    </citation>
    <scope>IDENTIFICATION</scope>
</reference>
<sequence length="116" mass="12843">YCGSRTYSPSSSNLLLLSWSVGIATTNSVPFPQDLFIYSSHEYTHIPTCHQLEQKWIELYKVSRTTRADSDGIPAELLKAAGATFNDVFHRPSKLIKLRNTSSCVKSAGGISNSFK</sequence>
<evidence type="ECO:0000313" key="1">
    <source>
        <dbReference type="EnsemblMetazoa" id="MESCA011264-PA"/>
    </source>
</evidence>
<dbReference type="Proteomes" id="UP000015102">
    <property type="component" value="Unassembled WGS sequence"/>
</dbReference>
<dbReference type="EMBL" id="CAQQ02378473">
    <property type="status" value="NOT_ANNOTATED_CDS"/>
    <property type="molecule type" value="Genomic_DNA"/>
</dbReference>
<protein>
    <submittedName>
        <fullName evidence="1">Uncharacterized protein</fullName>
    </submittedName>
</protein>
<dbReference type="AlphaFoldDB" id="T1H4P8"/>
<dbReference type="EnsemblMetazoa" id="MESCA011264-RA">
    <property type="protein sequence ID" value="MESCA011264-PA"/>
    <property type="gene ID" value="MESCA011264"/>
</dbReference>
<name>T1H4P8_MEGSC</name>
<proteinExistence type="predicted"/>
<organism evidence="1 2">
    <name type="scientific">Megaselia scalaris</name>
    <name type="common">Humpbacked fly</name>
    <name type="synonym">Phora scalaris</name>
    <dbReference type="NCBI Taxonomy" id="36166"/>
    <lineage>
        <taxon>Eukaryota</taxon>
        <taxon>Metazoa</taxon>
        <taxon>Ecdysozoa</taxon>
        <taxon>Arthropoda</taxon>
        <taxon>Hexapoda</taxon>
        <taxon>Insecta</taxon>
        <taxon>Pterygota</taxon>
        <taxon>Neoptera</taxon>
        <taxon>Endopterygota</taxon>
        <taxon>Diptera</taxon>
        <taxon>Brachycera</taxon>
        <taxon>Muscomorpha</taxon>
        <taxon>Platypezoidea</taxon>
        <taxon>Phoridae</taxon>
        <taxon>Megaseliini</taxon>
        <taxon>Megaselia</taxon>
    </lineage>
</organism>